<evidence type="ECO:0000256" key="5">
    <source>
        <dbReference type="ARBA" id="ARBA00022989"/>
    </source>
</evidence>
<organism evidence="12 13">
    <name type="scientific">Ascobolus immersus RN42</name>
    <dbReference type="NCBI Taxonomy" id="1160509"/>
    <lineage>
        <taxon>Eukaryota</taxon>
        <taxon>Fungi</taxon>
        <taxon>Dikarya</taxon>
        <taxon>Ascomycota</taxon>
        <taxon>Pezizomycotina</taxon>
        <taxon>Pezizomycetes</taxon>
        <taxon>Pezizales</taxon>
        <taxon>Ascobolaceae</taxon>
        <taxon>Ascobolus</taxon>
    </lineage>
</organism>
<dbReference type="Pfam" id="PF13967">
    <property type="entry name" value="RSN1_TM"/>
    <property type="match status" value="1"/>
</dbReference>
<dbReference type="Pfam" id="PF02714">
    <property type="entry name" value="RSN1_7TM"/>
    <property type="match status" value="1"/>
</dbReference>
<keyword evidence="6 8" id="KW-0472">Membrane</keyword>
<accession>A0A3N4I302</accession>
<keyword evidence="5 8" id="KW-1133">Transmembrane helix</keyword>
<evidence type="ECO:0000313" key="12">
    <source>
        <dbReference type="EMBL" id="RPA76234.1"/>
    </source>
</evidence>
<feature type="transmembrane region" description="Helical" evidence="8">
    <location>
        <begin position="132"/>
        <end position="158"/>
    </location>
</feature>
<feature type="transmembrane region" description="Helical" evidence="8">
    <location>
        <begin position="678"/>
        <end position="695"/>
    </location>
</feature>
<feature type="transmembrane region" description="Helical" evidence="8">
    <location>
        <begin position="742"/>
        <end position="762"/>
    </location>
</feature>
<dbReference type="PANTHER" id="PTHR13018">
    <property type="entry name" value="PROBABLE MEMBRANE PROTEIN DUF221-RELATED"/>
    <property type="match status" value="1"/>
</dbReference>
<dbReference type="AlphaFoldDB" id="A0A3N4I302"/>
<dbReference type="Proteomes" id="UP000275078">
    <property type="component" value="Unassembled WGS sequence"/>
</dbReference>
<keyword evidence="13" id="KW-1185">Reference proteome</keyword>
<proteinExistence type="inferred from homology"/>
<evidence type="ECO:0000256" key="4">
    <source>
        <dbReference type="ARBA" id="ARBA00022692"/>
    </source>
</evidence>
<dbReference type="InterPro" id="IPR032880">
    <property type="entry name" value="CSC1/OSCA1-like_N"/>
</dbReference>
<comment type="similarity">
    <text evidence="2">Belongs to the CSC1 (TC 1.A.17) family.</text>
</comment>
<evidence type="ECO:0000256" key="3">
    <source>
        <dbReference type="ARBA" id="ARBA00022448"/>
    </source>
</evidence>
<dbReference type="STRING" id="1160509.A0A3N4I302"/>
<feature type="transmembrane region" description="Helical" evidence="8">
    <location>
        <begin position="38"/>
        <end position="58"/>
    </location>
</feature>
<gene>
    <name evidence="12" type="ORF">BJ508DRAFT_10215</name>
</gene>
<feature type="transmembrane region" description="Helical" evidence="8">
    <location>
        <begin position="209"/>
        <end position="228"/>
    </location>
</feature>
<feature type="domain" description="CSC1/OSCA1-like 7TM region" evidence="9">
    <location>
        <begin position="460"/>
        <end position="735"/>
    </location>
</feature>
<dbReference type="GO" id="GO:0005886">
    <property type="term" value="C:plasma membrane"/>
    <property type="evidence" value="ECO:0007669"/>
    <property type="project" value="TreeGrafter"/>
</dbReference>
<dbReference type="InterPro" id="IPR003864">
    <property type="entry name" value="CSC1/OSCA1-like_7TM"/>
</dbReference>
<dbReference type="GO" id="GO:0005227">
    <property type="term" value="F:calcium-activated cation channel activity"/>
    <property type="evidence" value="ECO:0007669"/>
    <property type="project" value="InterPro"/>
</dbReference>
<evidence type="ECO:0000256" key="2">
    <source>
        <dbReference type="ARBA" id="ARBA00007779"/>
    </source>
</evidence>
<evidence type="ECO:0000256" key="1">
    <source>
        <dbReference type="ARBA" id="ARBA00004141"/>
    </source>
</evidence>
<evidence type="ECO:0000259" key="10">
    <source>
        <dbReference type="Pfam" id="PF13967"/>
    </source>
</evidence>
<name>A0A3N4I302_ASCIM</name>
<feature type="domain" description="CSC1/OSCA1-like cytosolic" evidence="11">
    <location>
        <begin position="250"/>
        <end position="449"/>
    </location>
</feature>
<feature type="region of interest" description="Disordered" evidence="7">
    <location>
        <begin position="169"/>
        <end position="190"/>
    </location>
</feature>
<evidence type="ECO:0000259" key="9">
    <source>
        <dbReference type="Pfam" id="PF02714"/>
    </source>
</evidence>
<evidence type="ECO:0000313" key="13">
    <source>
        <dbReference type="Proteomes" id="UP000275078"/>
    </source>
</evidence>
<feature type="region of interest" description="Disordered" evidence="7">
    <location>
        <begin position="324"/>
        <end position="354"/>
    </location>
</feature>
<evidence type="ECO:0000256" key="7">
    <source>
        <dbReference type="SAM" id="MobiDB-lite"/>
    </source>
</evidence>
<sequence length="865" mass="97924">MSVFPYAELQYSLRYLEDDDDDKDGNPLNPRHKQKAHGTQLVISISLGLLAFTLFCFLRPRWQRIYASRALSLRNSGTVTTTGSPGSGSGGQLTAPTARSALPTLPQGMFAWIPVIYNISEHQVLASAGLDAFVFLGFFKMAIQFLLIAAVFGAAVLLPLHKHYGPNTGRKLPGYPGHDSSKPGSGGSGKVILSKRAEEKEPVDDTTYLWAYVFFVWLFSLVCIKLLVRQTEKVVRVRQEYLGTHCTTTDRTFRLSGIPEQERTPDLIKEYVEQFGVGEVERVMICRHWACIDEMLEKREKVKRKLECAYTELYKARIKGGVSVNTESHTPAPARDESREPLLPGYPDDAESQAVGLTGEGPKIRIRYGLFKLRSRKVYAIPYYQAWLEKLDAKIRELRRKEHTPTASAFVTMKSAASAQMAVQTLLAPEPHRYSAHLAPAPKDIVWKNTYMTKRERIFRAWTISICISLLTVLWLGPISLLATVLNLKSLERVWPGLARLLGKSELISSLIQNFAPTLILTLLNVAIPYLYDFLSQFQGFISESDVELSVISKNFFFTFFNLFFAFSVFGTAANMYSMIKESIHDTTKIAFALAGSLEEMAPFYINLIILQGIGMFPIRLLDVGSVFLYPFQRMGLRTPTDKQYMERPPVFKYGFYLPQPILILILCIIYSVMPSGGFILLFGLIYFIMGYFTFKYQLLYSMTHNVHSTGKAWPLISYRIIVGLLLFQITMAALLATRKAFYRALMVFPILMFTFWFAWYFRAVYAPLTEYVALQAIKVREGNMSPLEIEDHMNDYHVAGVGGQWDSGSMDESVPHRSRKFEEAAEGTVFEHPGLTKPLEPVDPEAIKQFVEKELGYRTTNAQP</sequence>
<feature type="transmembrane region" description="Helical" evidence="8">
    <location>
        <begin position="604"/>
        <end position="630"/>
    </location>
</feature>
<feature type="domain" description="CSC1/OSCA1-like N-terminal transmembrane" evidence="10">
    <location>
        <begin position="38"/>
        <end position="229"/>
    </location>
</feature>
<feature type="transmembrane region" description="Helical" evidence="8">
    <location>
        <begin position="556"/>
        <end position="577"/>
    </location>
</feature>
<feature type="region of interest" description="Disordered" evidence="7">
    <location>
        <begin position="76"/>
        <end position="98"/>
    </location>
</feature>
<evidence type="ECO:0000259" key="11">
    <source>
        <dbReference type="Pfam" id="PF14703"/>
    </source>
</evidence>
<feature type="transmembrane region" description="Helical" evidence="8">
    <location>
        <begin position="651"/>
        <end position="672"/>
    </location>
</feature>
<dbReference type="OrthoDB" id="1689567at2759"/>
<keyword evidence="4 8" id="KW-0812">Transmembrane</keyword>
<evidence type="ECO:0000256" key="8">
    <source>
        <dbReference type="SAM" id="Phobius"/>
    </source>
</evidence>
<comment type="subcellular location">
    <subcellularLocation>
        <location evidence="1">Membrane</location>
        <topology evidence="1">Multi-pass membrane protein</topology>
    </subcellularLocation>
</comment>
<protein>
    <submittedName>
        <fullName evidence="12">DUF221-domain-containing protein</fullName>
    </submittedName>
</protein>
<evidence type="ECO:0000256" key="6">
    <source>
        <dbReference type="ARBA" id="ARBA00023136"/>
    </source>
</evidence>
<feature type="transmembrane region" description="Helical" evidence="8">
    <location>
        <begin position="716"/>
        <end position="736"/>
    </location>
</feature>
<dbReference type="EMBL" id="ML119748">
    <property type="protein sequence ID" value="RPA76234.1"/>
    <property type="molecule type" value="Genomic_DNA"/>
</dbReference>
<feature type="transmembrane region" description="Helical" evidence="8">
    <location>
        <begin position="515"/>
        <end position="535"/>
    </location>
</feature>
<dbReference type="Pfam" id="PF14703">
    <property type="entry name" value="PHM7_cyt"/>
    <property type="match status" value="1"/>
</dbReference>
<keyword evidence="3" id="KW-0813">Transport</keyword>
<feature type="transmembrane region" description="Helical" evidence="8">
    <location>
        <begin position="461"/>
        <end position="486"/>
    </location>
</feature>
<dbReference type="PANTHER" id="PTHR13018:SF5">
    <property type="entry name" value="RE44586P"/>
    <property type="match status" value="1"/>
</dbReference>
<reference evidence="12 13" key="1">
    <citation type="journal article" date="2018" name="Nat. Ecol. Evol.">
        <title>Pezizomycetes genomes reveal the molecular basis of ectomycorrhizal truffle lifestyle.</title>
        <authorList>
            <person name="Murat C."/>
            <person name="Payen T."/>
            <person name="Noel B."/>
            <person name="Kuo A."/>
            <person name="Morin E."/>
            <person name="Chen J."/>
            <person name="Kohler A."/>
            <person name="Krizsan K."/>
            <person name="Balestrini R."/>
            <person name="Da Silva C."/>
            <person name="Montanini B."/>
            <person name="Hainaut M."/>
            <person name="Levati E."/>
            <person name="Barry K.W."/>
            <person name="Belfiori B."/>
            <person name="Cichocki N."/>
            <person name="Clum A."/>
            <person name="Dockter R.B."/>
            <person name="Fauchery L."/>
            <person name="Guy J."/>
            <person name="Iotti M."/>
            <person name="Le Tacon F."/>
            <person name="Lindquist E.A."/>
            <person name="Lipzen A."/>
            <person name="Malagnac F."/>
            <person name="Mello A."/>
            <person name="Molinier V."/>
            <person name="Miyauchi S."/>
            <person name="Poulain J."/>
            <person name="Riccioni C."/>
            <person name="Rubini A."/>
            <person name="Sitrit Y."/>
            <person name="Splivallo R."/>
            <person name="Traeger S."/>
            <person name="Wang M."/>
            <person name="Zifcakova L."/>
            <person name="Wipf D."/>
            <person name="Zambonelli A."/>
            <person name="Paolocci F."/>
            <person name="Nowrousian M."/>
            <person name="Ottonello S."/>
            <person name="Baldrian P."/>
            <person name="Spatafora J.W."/>
            <person name="Henrissat B."/>
            <person name="Nagy L.G."/>
            <person name="Aury J.M."/>
            <person name="Wincker P."/>
            <person name="Grigoriev I.V."/>
            <person name="Bonfante P."/>
            <person name="Martin F.M."/>
        </authorList>
    </citation>
    <scope>NUCLEOTIDE SEQUENCE [LARGE SCALE GENOMIC DNA]</scope>
    <source>
        <strain evidence="12 13">RN42</strain>
    </source>
</reference>
<dbReference type="InterPro" id="IPR045122">
    <property type="entry name" value="Csc1-like"/>
</dbReference>
<dbReference type="InterPro" id="IPR027815">
    <property type="entry name" value="CSC1/OSCA1-like_cyt"/>
</dbReference>